<evidence type="ECO:0000313" key="4">
    <source>
        <dbReference type="Ensembl" id="ENSRNOP00000087350.1"/>
    </source>
</evidence>
<feature type="region of interest" description="Disordered" evidence="2">
    <location>
        <begin position="122"/>
        <end position="239"/>
    </location>
</feature>
<protein>
    <submittedName>
        <fullName evidence="4">Coiled-coil domain containing 50</fullName>
    </submittedName>
</protein>
<feature type="compositionally biased region" description="Basic and acidic residues" evidence="2">
    <location>
        <begin position="210"/>
        <end position="233"/>
    </location>
</feature>
<dbReference type="InterPro" id="IPR029311">
    <property type="entry name" value="CCDC50_N"/>
</dbReference>
<dbReference type="GO" id="GO:0031625">
    <property type="term" value="F:ubiquitin protein ligase binding"/>
    <property type="evidence" value="ECO:0007669"/>
    <property type="project" value="Ensembl"/>
</dbReference>
<evidence type="ECO:0000313" key="6">
    <source>
        <dbReference type="RGD" id="727841"/>
    </source>
</evidence>
<dbReference type="PANTHER" id="PTHR22115:SF1">
    <property type="entry name" value="COILED-COIL DOMAIN-CONTAINING PROTEIN 50"/>
    <property type="match status" value="1"/>
</dbReference>
<evidence type="ECO:0000256" key="1">
    <source>
        <dbReference type="ARBA" id="ARBA00023054"/>
    </source>
</evidence>
<reference evidence="4" key="1">
    <citation type="submission" date="2024-01" db="EMBL/GenBank/DDBJ databases">
        <title>GRCr8: a new rat reference genome assembly contstructed from accurate long reads and long range scaffolding.</title>
        <authorList>
            <person name="Doris P.A."/>
            <person name="Kalbfleisch T."/>
            <person name="Li K."/>
            <person name="Howe K."/>
            <person name="Wood J."/>
        </authorList>
    </citation>
    <scope>NUCLEOTIDE SEQUENCE [LARGE SCALE GENOMIC DNA]</scope>
    <source>
        <strain evidence="4">Brown Norway</strain>
    </source>
</reference>
<dbReference type="GO" id="GO:0036064">
    <property type="term" value="C:ciliary basal body"/>
    <property type="evidence" value="ECO:0007669"/>
    <property type="project" value="Ensembl"/>
</dbReference>
<dbReference type="Ensembl" id="ENSRNOT00000112380.2">
    <property type="protein sequence ID" value="ENSRNOP00000087350.1"/>
    <property type="gene ID" value="ENSRNOG00000001930.9"/>
</dbReference>
<proteinExistence type="evidence at protein level"/>
<dbReference type="CTD" id="152137"/>
<keyword evidence="5" id="KW-1185">Reference proteome</keyword>
<feature type="domain" description="Coiled-coil" evidence="3">
    <location>
        <begin position="5"/>
        <end position="128"/>
    </location>
</feature>
<evidence type="ECO:0000259" key="3">
    <source>
        <dbReference type="Pfam" id="PF15295"/>
    </source>
</evidence>
<dbReference type="OMA" id="TWNWEKQ"/>
<keyword evidence="7" id="KW-1267">Proteomics identification</keyword>
<reference evidence="4" key="2">
    <citation type="submission" date="2025-08" db="UniProtKB">
        <authorList>
            <consortium name="Ensembl"/>
        </authorList>
    </citation>
    <scope>IDENTIFICATION</scope>
    <source>
        <strain evidence="4">Brown Norway</strain>
    </source>
</reference>
<feature type="compositionally biased region" description="Polar residues" evidence="2">
    <location>
        <begin position="164"/>
        <end position="174"/>
    </location>
</feature>
<keyword evidence="1" id="KW-0175">Coiled coil</keyword>
<name>A0A8I6GF21_RAT</name>
<feature type="region of interest" description="Disordered" evidence="2">
    <location>
        <begin position="392"/>
        <end position="479"/>
    </location>
</feature>
<dbReference type="GeneTree" id="ENSGT00390000011058"/>
<dbReference type="Proteomes" id="UP000002494">
    <property type="component" value="Chromosome 11"/>
</dbReference>
<dbReference type="RGD" id="727841">
    <property type="gene designation" value="Ccdc50"/>
</dbReference>
<feature type="compositionally biased region" description="Basic and acidic residues" evidence="2">
    <location>
        <begin position="392"/>
        <end position="413"/>
    </location>
</feature>
<dbReference type="PANTHER" id="PTHR22115">
    <property type="entry name" value="C3ORF6 PROTEIN-RELATED"/>
    <property type="match status" value="1"/>
</dbReference>
<feature type="compositionally biased region" description="Basic and acidic residues" evidence="2">
    <location>
        <begin position="421"/>
        <end position="437"/>
    </location>
</feature>
<evidence type="ECO:0000256" key="2">
    <source>
        <dbReference type="SAM" id="MobiDB-lite"/>
    </source>
</evidence>
<reference evidence="4" key="3">
    <citation type="submission" date="2025-09" db="UniProtKB">
        <authorList>
            <consortium name="Ensembl"/>
        </authorList>
    </citation>
    <scope>IDENTIFICATION</scope>
    <source>
        <strain evidence="4">Brown Norway</strain>
    </source>
</reference>
<accession>A0A8I6GF21</accession>
<dbReference type="InterPro" id="IPR039303">
    <property type="entry name" value="CCDC50"/>
</dbReference>
<evidence type="ECO:0000313" key="5">
    <source>
        <dbReference type="Proteomes" id="UP000002494"/>
    </source>
</evidence>
<feature type="compositionally biased region" description="Basic and acidic residues" evidence="2">
    <location>
        <begin position="175"/>
        <end position="200"/>
    </location>
</feature>
<feature type="compositionally biased region" description="Basic and acidic residues" evidence="2">
    <location>
        <begin position="150"/>
        <end position="161"/>
    </location>
</feature>
<sequence length="479" mass="55323">MADVSVDQSKLPGVKEVCRDFAVLEDHTLAHSLQEQEIEHHLASNIQRNRLVQHDLQVAKQLQEEDLKAQAQLQKRYKALEQHDCEIAQEIQEKLTIEAERRRIQEKKDEDIARLLQEKELQEEKKRKKHTPEFSGGSASGDNYYYEDGDQSRSRRDRELGSGHSKSGRLQNDGKTVKQKENLRHRQENLEELDEQHPSERPLPSVSWGRGRDDVHTACEQQERKQRGRERPWKSPLPKISGEVFLTGSEDWEANCSPGTPSWEKQSRHHGRLSPKSSQKTGLPCKEIVYGRDLGQGNHRERRHRPRTSPFSEDKELRHHHVAGMKSRGINEAVSAPARVSHRDQEWYDAEIARKLQEEELLATHMDIRAAQVAQDEEIARLLMAEEKKAYKKAKDREKSSLDKRKHDYDCKSKAKSAHSKSKEGDETQRAKIDRPSRPPPPAAMAPEDVDPTHFTNQHSNTRHFSKSESSHKGFHNKQ</sequence>
<dbReference type="GeneID" id="288022"/>
<dbReference type="RefSeq" id="NP_001388324.1">
    <property type="nucleotide sequence ID" value="NM_001401395.1"/>
</dbReference>
<dbReference type="AlphaFoldDB" id="A0A8I6GF21"/>
<dbReference type="Pfam" id="PF15295">
    <property type="entry name" value="CCDC50_N"/>
    <property type="match status" value="1"/>
</dbReference>
<evidence type="ECO:0007829" key="7">
    <source>
        <dbReference type="PeptideAtlas" id="A0A8I6GF21"/>
    </source>
</evidence>
<gene>
    <name evidence="4 6" type="primary">Ccdc50</name>
</gene>
<dbReference type="GO" id="GO:0007605">
    <property type="term" value="P:sensory perception of sound"/>
    <property type="evidence" value="ECO:0007669"/>
    <property type="project" value="Ensembl"/>
</dbReference>
<feature type="region of interest" description="Disordered" evidence="2">
    <location>
        <begin position="255"/>
        <end position="282"/>
    </location>
</feature>
<dbReference type="GO" id="GO:0005829">
    <property type="term" value="C:cytosol"/>
    <property type="evidence" value="ECO:0007669"/>
    <property type="project" value="Ensembl"/>
</dbReference>
<organism evidence="4 5">
    <name type="scientific">Rattus norvegicus</name>
    <name type="common">Rat</name>
    <dbReference type="NCBI Taxonomy" id="10116"/>
    <lineage>
        <taxon>Eukaryota</taxon>
        <taxon>Metazoa</taxon>
        <taxon>Chordata</taxon>
        <taxon>Craniata</taxon>
        <taxon>Vertebrata</taxon>
        <taxon>Euteleostomi</taxon>
        <taxon>Mammalia</taxon>
        <taxon>Eutheria</taxon>
        <taxon>Euarchontoglires</taxon>
        <taxon>Glires</taxon>
        <taxon>Rodentia</taxon>
        <taxon>Myomorpha</taxon>
        <taxon>Muroidea</taxon>
        <taxon>Muridae</taxon>
        <taxon>Murinae</taxon>
        <taxon>Rattus</taxon>
    </lineage>
</organism>